<gene>
    <name evidence="10 13" type="primary">murG</name>
    <name evidence="13" type="ORF">WDJ50_11245</name>
</gene>
<feature type="binding site" evidence="10">
    <location>
        <position position="124"/>
    </location>
    <ligand>
        <name>UDP-N-acetyl-alpha-D-glucosamine</name>
        <dbReference type="ChEBI" id="CHEBI:57705"/>
    </ligand>
</feature>
<dbReference type="GO" id="GO:0008360">
    <property type="term" value="P:regulation of cell shape"/>
    <property type="evidence" value="ECO:0007669"/>
    <property type="project" value="UniProtKB-KW"/>
</dbReference>
<feature type="domain" description="Glycosyltransferase family 28 N-terminal" evidence="11">
    <location>
        <begin position="4"/>
        <end position="141"/>
    </location>
</feature>
<evidence type="ECO:0000256" key="3">
    <source>
        <dbReference type="ARBA" id="ARBA00022676"/>
    </source>
</evidence>
<evidence type="ECO:0000256" key="6">
    <source>
        <dbReference type="ARBA" id="ARBA00022984"/>
    </source>
</evidence>
<dbReference type="PANTHER" id="PTHR21015:SF22">
    <property type="entry name" value="GLYCOSYLTRANSFERASE"/>
    <property type="match status" value="1"/>
</dbReference>
<dbReference type="Gene3D" id="3.40.50.2000">
    <property type="entry name" value="Glycogen Phosphorylase B"/>
    <property type="match status" value="3"/>
</dbReference>
<protein>
    <recommendedName>
        <fullName evidence="10">UDP-N-acetylglucosamine--N-acetylmuramyl-(pentapeptide) pyrophosphoryl-undecaprenol N-acetylglucosamine transferase</fullName>
        <ecNumber evidence="10">2.4.1.227</ecNumber>
    </recommendedName>
    <alternativeName>
        <fullName evidence="10">Undecaprenyl-PP-MurNAc-pentapeptide-UDPGlcNAc GlcNAc transferase</fullName>
    </alternativeName>
</protein>
<keyword evidence="1 10" id="KW-1003">Cell membrane</keyword>
<keyword evidence="2 10" id="KW-0132">Cell division</keyword>
<comment type="similarity">
    <text evidence="10">Belongs to the glycosyltransferase 28 family. MurG subfamily.</text>
</comment>
<comment type="subcellular location">
    <subcellularLocation>
        <location evidence="10">Cell membrane</location>
        <topology evidence="10">Peripheral membrane protein</topology>
        <orientation evidence="10">Cytoplasmic side</orientation>
    </subcellularLocation>
</comment>
<keyword evidence="5 10" id="KW-0133">Cell shape</keyword>
<dbReference type="CDD" id="cd03785">
    <property type="entry name" value="GT28_MurG"/>
    <property type="match status" value="1"/>
</dbReference>
<dbReference type="HAMAP" id="MF_00033">
    <property type="entry name" value="MurG"/>
    <property type="match status" value="1"/>
</dbReference>
<keyword evidence="3 10" id="KW-0328">Glycosyltransferase</keyword>
<comment type="catalytic activity">
    <reaction evidence="10">
        <text>di-trans,octa-cis-undecaprenyl diphospho-N-acetyl-alpha-D-muramoyl-L-alanyl-D-glutamyl-meso-2,6-diaminopimeloyl-D-alanyl-D-alanine + UDP-N-acetyl-alpha-D-glucosamine = di-trans,octa-cis-undecaprenyl diphospho-[N-acetyl-alpha-D-glucosaminyl-(1-&gt;4)]-N-acetyl-alpha-D-muramoyl-L-alanyl-D-glutamyl-meso-2,6-diaminopimeloyl-D-alanyl-D-alanine + UDP + H(+)</text>
        <dbReference type="Rhea" id="RHEA:31227"/>
        <dbReference type="ChEBI" id="CHEBI:15378"/>
        <dbReference type="ChEBI" id="CHEBI:57705"/>
        <dbReference type="ChEBI" id="CHEBI:58223"/>
        <dbReference type="ChEBI" id="CHEBI:61387"/>
        <dbReference type="ChEBI" id="CHEBI:61388"/>
        <dbReference type="EC" id="2.4.1.227"/>
    </reaction>
</comment>
<keyword evidence="6 10" id="KW-0573">Peptidoglycan synthesis</keyword>
<evidence type="ECO:0000256" key="8">
    <source>
        <dbReference type="ARBA" id="ARBA00023306"/>
    </source>
</evidence>
<feature type="binding site" evidence="10">
    <location>
        <position position="164"/>
    </location>
    <ligand>
        <name>UDP-N-acetyl-alpha-D-glucosamine</name>
        <dbReference type="ChEBI" id="CHEBI:57705"/>
    </ligand>
</feature>
<keyword evidence="7 10" id="KW-0472">Membrane</keyword>
<evidence type="ECO:0000256" key="5">
    <source>
        <dbReference type="ARBA" id="ARBA00022960"/>
    </source>
</evidence>
<dbReference type="InterPro" id="IPR004276">
    <property type="entry name" value="GlycoTrans_28_N"/>
</dbReference>
<feature type="domain" description="Glycosyl transferase family 28 C-terminal" evidence="12">
    <location>
        <begin position="185"/>
        <end position="366"/>
    </location>
</feature>
<proteinExistence type="inferred from homology"/>
<dbReference type="Pfam" id="PF03033">
    <property type="entry name" value="Glyco_transf_28"/>
    <property type="match status" value="1"/>
</dbReference>
<keyword evidence="8 10" id="KW-0131">Cell cycle</keyword>
<dbReference type="RefSeq" id="WP_339095129.1">
    <property type="nucleotide sequence ID" value="NZ_CP149782.1"/>
</dbReference>
<dbReference type="PANTHER" id="PTHR21015">
    <property type="entry name" value="UDP-N-ACETYLGLUCOSAMINE--N-ACETYLMURAMYL-(PENTAPEPTIDE) PYROPHOSPHORYL-UNDECAPRENOL N-ACETYLGLUCOSAMINE TRANSFERASE 1"/>
    <property type="match status" value="1"/>
</dbReference>
<dbReference type="EMBL" id="CP149782">
    <property type="protein sequence ID" value="WYF43981.1"/>
    <property type="molecule type" value="Genomic_DNA"/>
</dbReference>
<comment type="function">
    <text evidence="10">Cell wall formation. Catalyzes the transfer of a GlcNAc subunit on undecaprenyl-pyrophosphoryl-MurNAc-pentapeptide (lipid intermediate I) to form undecaprenyl-pyrophosphoryl-MurNAc-(pentapeptide)GlcNAc (lipid intermediate II).</text>
</comment>
<name>A0AAU6Q003_9DEIO</name>
<organism evidence="13">
    <name type="scientific">Deinococcus sp. VB142</name>
    <dbReference type="NCBI Taxonomy" id="3112952"/>
    <lineage>
        <taxon>Bacteria</taxon>
        <taxon>Thermotogati</taxon>
        <taxon>Deinococcota</taxon>
        <taxon>Deinococci</taxon>
        <taxon>Deinococcales</taxon>
        <taxon>Deinococcaceae</taxon>
        <taxon>Deinococcus</taxon>
    </lineage>
</organism>
<dbReference type="NCBIfam" id="TIGR01133">
    <property type="entry name" value="murG"/>
    <property type="match status" value="1"/>
</dbReference>
<comment type="caution">
    <text evidence="10">Lacks conserved residue(s) required for the propagation of feature annotation.</text>
</comment>
<dbReference type="GO" id="GO:0009252">
    <property type="term" value="P:peptidoglycan biosynthetic process"/>
    <property type="evidence" value="ECO:0007669"/>
    <property type="project" value="UniProtKB-UniRule"/>
</dbReference>
<dbReference type="SUPFAM" id="SSF53756">
    <property type="entry name" value="UDP-Glycosyltransferase/glycogen phosphorylase"/>
    <property type="match status" value="1"/>
</dbReference>
<evidence type="ECO:0000256" key="9">
    <source>
        <dbReference type="ARBA" id="ARBA00023316"/>
    </source>
</evidence>
<keyword evidence="4 10" id="KW-0808">Transferase</keyword>
<evidence type="ECO:0000259" key="11">
    <source>
        <dbReference type="Pfam" id="PF03033"/>
    </source>
</evidence>
<evidence type="ECO:0000256" key="10">
    <source>
        <dbReference type="HAMAP-Rule" id="MF_00033"/>
    </source>
</evidence>
<feature type="binding site" evidence="10">
    <location>
        <position position="192"/>
    </location>
    <ligand>
        <name>UDP-N-acetyl-alpha-D-glucosamine</name>
        <dbReference type="ChEBI" id="CHEBI:57705"/>
    </ligand>
</feature>
<evidence type="ECO:0000256" key="7">
    <source>
        <dbReference type="ARBA" id="ARBA00023136"/>
    </source>
</evidence>
<evidence type="ECO:0000256" key="1">
    <source>
        <dbReference type="ARBA" id="ARBA00022475"/>
    </source>
</evidence>
<feature type="binding site" evidence="10">
    <location>
        <begin position="11"/>
        <end position="13"/>
    </location>
    <ligand>
        <name>UDP-N-acetyl-alpha-D-glucosamine</name>
        <dbReference type="ChEBI" id="CHEBI:57705"/>
    </ligand>
</feature>
<dbReference type="AlphaFoldDB" id="A0AAU6Q003"/>
<accession>A0AAU6Q003</accession>
<comment type="pathway">
    <text evidence="10">Cell wall biogenesis; peptidoglycan biosynthesis.</text>
</comment>
<dbReference type="GO" id="GO:0005886">
    <property type="term" value="C:plasma membrane"/>
    <property type="evidence" value="ECO:0007669"/>
    <property type="project" value="UniProtKB-SubCell"/>
</dbReference>
<dbReference type="InterPro" id="IPR007235">
    <property type="entry name" value="Glyco_trans_28_C"/>
</dbReference>
<sequence>MSLVVMATGGTGGHIYPAVATAHELRERGYDAALMGQKGGMEERIAEREGLTFYGVDAGKLARSGQGRPDPRQLLKAAQGLGQARRTLAGLKPAAVVGYGGFASLPGVLAAQSLGIPTILHEQNARLGLTQRLAVGRARAVGTAYDRVIGLDPRKATMVGMPVREDRMPRAEALAALGLRDGPVTILIMGGSQGSLYLNQKLPDILWRLFGKVGKLRGKGDSVPPIDLDLRGPYLIENERSREVQVIHATGPRWLEEVQPKVANLPWYHVTGYVDAVAAWSVADLAITRGGTGTLAEAAFHGVPLIMVPLPESAENHQYHNAVAVQQAGAGRVVEQKDVPEQMGKVVLECAAPGTRAALRDAAQKRARPGAAARFADLIEVQLRPHERRAPTPDAHD</sequence>
<evidence type="ECO:0000313" key="13">
    <source>
        <dbReference type="EMBL" id="WYF43981.1"/>
    </source>
</evidence>
<dbReference type="GO" id="GO:0050511">
    <property type="term" value="F:undecaprenyldiphospho-muramoylpentapeptide beta-N-acetylglucosaminyltransferase activity"/>
    <property type="evidence" value="ECO:0007669"/>
    <property type="project" value="UniProtKB-UniRule"/>
</dbReference>
<evidence type="ECO:0000256" key="2">
    <source>
        <dbReference type="ARBA" id="ARBA00022618"/>
    </source>
</evidence>
<dbReference type="EC" id="2.4.1.227" evidence="10"/>
<feature type="binding site" evidence="10">
    <location>
        <position position="318"/>
    </location>
    <ligand>
        <name>UDP-N-acetyl-alpha-D-glucosamine</name>
        <dbReference type="ChEBI" id="CHEBI:57705"/>
    </ligand>
</feature>
<dbReference type="InterPro" id="IPR006009">
    <property type="entry name" value="GlcNAc_MurG"/>
</dbReference>
<dbReference type="GO" id="GO:0051301">
    <property type="term" value="P:cell division"/>
    <property type="evidence" value="ECO:0007669"/>
    <property type="project" value="UniProtKB-KW"/>
</dbReference>
<dbReference type="GO" id="GO:0005975">
    <property type="term" value="P:carbohydrate metabolic process"/>
    <property type="evidence" value="ECO:0007669"/>
    <property type="project" value="InterPro"/>
</dbReference>
<evidence type="ECO:0000256" key="4">
    <source>
        <dbReference type="ARBA" id="ARBA00022679"/>
    </source>
</evidence>
<dbReference type="GO" id="GO:0071555">
    <property type="term" value="P:cell wall organization"/>
    <property type="evidence" value="ECO:0007669"/>
    <property type="project" value="UniProtKB-KW"/>
</dbReference>
<reference evidence="13" key="1">
    <citation type="submission" date="2024-03" db="EMBL/GenBank/DDBJ databases">
        <title>Deinococcus weizhi sp. nov., isolated from human skin.</title>
        <authorList>
            <person name="Wei Z."/>
            <person name="Tian F."/>
            <person name="Yang C."/>
            <person name="Xin L.T."/>
            <person name="Wen Z.J."/>
            <person name="Lan K.C."/>
            <person name="Yu L."/>
            <person name="Zhe W."/>
            <person name="Dan F.D."/>
            <person name="Jun W."/>
            <person name="Rui Z."/>
            <person name="Yong X.J."/>
            <person name="Ting Y."/>
            <person name="Wei X."/>
            <person name="Xu Z.G."/>
            <person name="Xin Z."/>
            <person name="Dong F.G."/>
            <person name="Ni X.M."/>
            <person name="Zheng M.G."/>
            <person name="Chun Y."/>
            <person name="Qian W.X."/>
        </authorList>
    </citation>
    <scope>NUCLEOTIDE SEQUENCE</scope>
    <source>
        <strain evidence="13">VB142</strain>
    </source>
</reference>
<keyword evidence="9 10" id="KW-0961">Cell wall biogenesis/degradation</keyword>
<dbReference type="Pfam" id="PF04101">
    <property type="entry name" value="Glyco_tran_28_C"/>
    <property type="match status" value="1"/>
</dbReference>
<evidence type="ECO:0000259" key="12">
    <source>
        <dbReference type="Pfam" id="PF04101"/>
    </source>
</evidence>